<dbReference type="Pfam" id="PF14479">
    <property type="entry name" value="HeLo"/>
    <property type="match status" value="1"/>
</dbReference>
<name>A0A0U5G3E5_ASPCI</name>
<dbReference type="OrthoDB" id="4540745at2759"/>
<dbReference type="STRING" id="454130.A0A0U5G3E5"/>
<protein>
    <recommendedName>
        <fullName evidence="1">Protein kinase domain-containing protein</fullName>
    </recommendedName>
</protein>
<dbReference type="InterPro" id="IPR029498">
    <property type="entry name" value="HeLo_dom"/>
</dbReference>
<evidence type="ECO:0000313" key="3">
    <source>
        <dbReference type="Proteomes" id="UP000054771"/>
    </source>
</evidence>
<dbReference type="OMA" id="YVEMRDY"/>
<dbReference type="EMBL" id="CDMC01000004">
    <property type="protein sequence ID" value="CEL04936.1"/>
    <property type="molecule type" value="Genomic_DNA"/>
</dbReference>
<accession>A0A0U5G3E5</accession>
<dbReference type="GO" id="GO:0005524">
    <property type="term" value="F:ATP binding"/>
    <property type="evidence" value="ECO:0007669"/>
    <property type="project" value="InterPro"/>
</dbReference>
<organism evidence="2 3">
    <name type="scientific">Aspergillus calidoustus</name>
    <dbReference type="NCBI Taxonomy" id="454130"/>
    <lineage>
        <taxon>Eukaryota</taxon>
        <taxon>Fungi</taxon>
        <taxon>Dikarya</taxon>
        <taxon>Ascomycota</taxon>
        <taxon>Pezizomycotina</taxon>
        <taxon>Eurotiomycetes</taxon>
        <taxon>Eurotiomycetidae</taxon>
        <taxon>Eurotiales</taxon>
        <taxon>Aspergillaceae</taxon>
        <taxon>Aspergillus</taxon>
        <taxon>Aspergillus subgen. Nidulantes</taxon>
    </lineage>
</organism>
<dbReference type="InterPro" id="IPR000719">
    <property type="entry name" value="Prot_kinase_dom"/>
</dbReference>
<evidence type="ECO:0000313" key="2">
    <source>
        <dbReference type="EMBL" id="CEL04936.1"/>
    </source>
</evidence>
<reference evidence="3" key="1">
    <citation type="journal article" date="2016" name="Genome Announc.">
        <title>Draft genome sequences of fungus Aspergillus calidoustus.</title>
        <authorList>
            <person name="Horn F."/>
            <person name="Linde J."/>
            <person name="Mattern D.J."/>
            <person name="Walther G."/>
            <person name="Guthke R."/>
            <person name="Scherlach K."/>
            <person name="Martin K."/>
            <person name="Brakhage A.A."/>
            <person name="Petzke L."/>
            <person name="Valiante V."/>
        </authorList>
    </citation>
    <scope>NUCLEOTIDE SEQUENCE [LARGE SCALE GENOMIC DNA]</scope>
    <source>
        <strain evidence="3">SF006504</strain>
    </source>
</reference>
<gene>
    <name evidence="2" type="ORF">ASPCAL06060</name>
</gene>
<dbReference type="InterPro" id="IPR011009">
    <property type="entry name" value="Kinase-like_dom_sf"/>
</dbReference>
<feature type="domain" description="Protein kinase" evidence="1">
    <location>
        <begin position="285"/>
        <end position="652"/>
    </location>
</feature>
<dbReference type="PANTHER" id="PTHR37542:SF1">
    <property type="entry name" value="PRION-INHIBITION AND PROPAGATION HELO DOMAIN-CONTAINING PROTEIN"/>
    <property type="match status" value="1"/>
</dbReference>
<evidence type="ECO:0000259" key="1">
    <source>
        <dbReference type="PROSITE" id="PS50011"/>
    </source>
</evidence>
<dbReference type="Proteomes" id="UP000054771">
    <property type="component" value="Unassembled WGS sequence"/>
</dbReference>
<proteinExistence type="predicted"/>
<dbReference type="Gene3D" id="1.10.510.10">
    <property type="entry name" value="Transferase(Phosphotransferase) domain 1"/>
    <property type="match status" value="1"/>
</dbReference>
<dbReference type="AlphaFoldDB" id="A0A0U5G3E5"/>
<dbReference type="SUPFAM" id="SSF56112">
    <property type="entry name" value="Protein kinase-like (PK-like)"/>
    <property type="match status" value="1"/>
</dbReference>
<keyword evidence="3" id="KW-1185">Reference proteome</keyword>
<dbReference type="PROSITE" id="PS50011">
    <property type="entry name" value="PROTEIN_KINASE_DOM"/>
    <property type="match status" value="1"/>
</dbReference>
<dbReference type="PANTHER" id="PTHR37542">
    <property type="entry name" value="HELO DOMAIN-CONTAINING PROTEIN-RELATED"/>
    <property type="match status" value="1"/>
</dbReference>
<dbReference type="InterPro" id="IPR038305">
    <property type="entry name" value="HeLo_sf"/>
</dbReference>
<dbReference type="GO" id="GO:0004672">
    <property type="term" value="F:protein kinase activity"/>
    <property type="evidence" value="ECO:0007669"/>
    <property type="project" value="InterPro"/>
</dbReference>
<dbReference type="Gene3D" id="1.20.120.1020">
    <property type="entry name" value="Prion-inhibition and propagation, HeLo domain"/>
    <property type="match status" value="1"/>
</dbReference>
<sequence length="660" mass="73854">MEPASFALTIVSLYSTCRDCYIYFSDVRNAPRSAIALLREVGIQEAILKSWGAYWEISRHASIIFPSSKSNQSKEPDQTRNGKLTEYLARNPFKAQGLADALVLIAEALSNRERLEKEYGIRLETGSREQPGNLALGDVPNTAMTTILAPSGDEVLSRMKAQERALRSRLGVFKRCKWAFNGREKYHNLIGDLKKYNDSLYMLCPDGAFETMQLNLVVQYLTTHSSAAGLRKLEAPAWVAEKAGGFSPSQQGLPLLHDIAELKILKLHSSETLSKREEQSLLTIRQQELHIGKGSVRNLAVCTRKTEGRRRRPEAVYIERKSFRNAEGKPDSTMRESILKLGRLLQSPVCAKRLLCLRCIGLAELESDEIGIVFELPGNLGPSILRFPAMDLAAQKAVPLLLARKLPGLEWRFDLARKLARSIAFLHASGWLHKNIRSSALLLFPTKDADGIGTAAADLDYDNPILLGYEYSRPDEESGRVKSAPHILRPNDDEEEMENELHGATFIEPGDVPDVRTPHFKNHLPASDSDSTDEDIDRLRMRSNRVHQINPTLHHIPAKRANRDLRYTHACDVYSLGILLLEIGLWTRIETLEIPDEDPYSARRAILADHVSYLAFQCGSVYADAVRECISLDPGESEAELEAQADLCARIVAKLAECRV</sequence>